<gene>
    <name evidence="6" type="ORF">UFOPK2328_00529</name>
</gene>
<comment type="subcellular location">
    <subcellularLocation>
        <location evidence="1">Membrane</location>
        <topology evidence="1">Multi-pass membrane protein</topology>
    </subcellularLocation>
</comment>
<dbReference type="AlphaFoldDB" id="A0A6J6ME45"/>
<organism evidence="6">
    <name type="scientific">freshwater metagenome</name>
    <dbReference type="NCBI Taxonomy" id="449393"/>
    <lineage>
        <taxon>unclassified sequences</taxon>
        <taxon>metagenomes</taxon>
        <taxon>ecological metagenomes</taxon>
    </lineage>
</organism>
<dbReference type="GO" id="GO:0016765">
    <property type="term" value="F:transferase activity, transferring alkyl or aryl (other than methyl) groups"/>
    <property type="evidence" value="ECO:0007669"/>
    <property type="project" value="InterPro"/>
</dbReference>
<feature type="transmembrane region" description="Helical" evidence="5">
    <location>
        <begin position="43"/>
        <end position="62"/>
    </location>
</feature>
<feature type="transmembrane region" description="Helical" evidence="5">
    <location>
        <begin position="100"/>
        <end position="127"/>
    </location>
</feature>
<feature type="transmembrane region" description="Helical" evidence="5">
    <location>
        <begin position="197"/>
        <end position="216"/>
    </location>
</feature>
<keyword evidence="2 5" id="KW-0812">Transmembrane</keyword>
<dbReference type="PANTHER" id="PTHR42723:SF1">
    <property type="entry name" value="CHLOROPHYLL SYNTHASE, CHLOROPLASTIC"/>
    <property type="match status" value="1"/>
</dbReference>
<keyword evidence="4 5" id="KW-0472">Membrane</keyword>
<dbReference type="InterPro" id="IPR044878">
    <property type="entry name" value="UbiA_sf"/>
</dbReference>
<protein>
    <submittedName>
        <fullName evidence="6">Unannotated protein</fullName>
    </submittedName>
</protein>
<dbReference type="PANTHER" id="PTHR42723">
    <property type="entry name" value="CHLOROPHYLL SYNTHASE"/>
    <property type="match status" value="1"/>
</dbReference>
<reference evidence="6" key="1">
    <citation type="submission" date="2020-05" db="EMBL/GenBank/DDBJ databases">
        <authorList>
            <person name="Chiriac C."/>
            <person name="Salcher M."/>
            <person name="Ghai R."/>
            <person name="Kavagutti S V."/>
        </authorList>
    </citation>
    <scope>NUCLEOTIDE SEQUENCE</scope>
</reference>
<dbReference type="NCBIfam" id="NF010119">
    <property type="entry name" value="PRK13595.1"/>
    <property type="match status" value="1"/>
</dbReference>
<evidence type="ECO:0000256" key="5">
    <source>
        <dbReference type="SAM" id="Phobius"/>
    </source>
</evidence>
<evidence type="ECO:0000256" key="4">
    <source>
        <dbReference type="ARBA" id="ARBA00023136"/>
    </source>
</evidence>
<feature type="transmembrane region" description="Helical" evidence="5">
    <location>
        <begin position="256"/>
        <end position="283"/>
    </location>
</feature>
<proteinExistence type="predicted"/>
<feature type="transmembrane region" description="Helical" evidence="5">
    <location>
        <begin position="12"/>
        <end position="31"/>
    </location>
</feature>
<sequence length="284" mass="31904">MLETMLKRLVEISRPVLWINTIGTTIMAMWLGGDLWRWDIIPFLIWVTFPFNLLIYGINDIFDQETDNINARKGGMEGAKISPSEVKPIFIGVALTNIPFLIYFAFTVPIAAMGWILAYSLFFYFYSSPPFRFKARPVWDSVSNTDYAFPLVFIPLAFGNEPLWFAAIGLMVWSMAKHTFDAVQDIPQDSFVGIKTTAVWLGVKGSGYWVGFWWLISTGLFAMVNIPVAIVNFAIAGYLTFALFKNPVPETGRKLYRLSIAFPYLAGAVAGVQLVSAMVLGLYP</sequence>
<dbReference type="InterPro" id="IPR000537">
    <property type="entry name" value="UbiA_prenyltransferase"/>
</dbReference>
<dbReference type="InterPro" id="IPR050475">
    <property type="entry name" value="Prenyltransferase_related"/>
</dbReference>
<accession>A0A6J6ME45</accession>
<evidence type="ECO:0000256" key="1">
    <source>
        <dbReference type="ARBA" id="ARBA00004141"/>
    </source>
</evidence>
<feature type="transmembrane region" description="Helical" evidence="5">
    <location>
        <begin position="147"/>
        <end position="176"/>
    </location>
</feature>
<dbReference type="Gene3D" id="1.20.120.1780">
    <property type="entry name" value="UbiA prenyltransferase"/>
    <property type="match status" value="1"/>
</dbReference>
<keyword evidence="3 5" id="KW-1133">Transmembrane helix</keyword>
<dbReference type="EMBL" id="CAEZWX010000061">
    <property type="protein sequence ID" value="CAB4670653.1"/>
    <property type="molecule type" value="Genomic_DNA"/>
</dbReference>
<dbReference type="CDD" id="cd13966">
    <property type="entry name" value="PT_UbiA_4"/>
    <property type="match status" value="1"/>
</dbReference>
<evidence type="ECO:0000313" key="6">
    <source>
        <dbReference type="EMBL" id="CAB4670653.1"/>
    </source>
</evidence>
<dbReference type="GO" id="GO:0016020">
    <property type="term" value="C:membrane"/>
    <property type="evidence" value="ECO:0007669"/>
    <property type="project" value="UniProtKB-SubCell"/>
</dbReference>
<evidence type="ECO:0000256" key="2">
    <source>
        <dbReference type="ARBA" id="ARBA00022692"/>
    </source>
</evidence>
<name>A0A6J6ME45_9ZZZZ</name>
<feature type="transmembrane region" description="Helical" evidence="5">
    <location>
        <begin position="222"/>
        <end position="244"/>
    </location>
</feature>
<evidence type="ECO:0000256" key="3">
    <source>
        <dbReference type="ARBA" id="ARBA00022989"/>
    </source>
</evidence>
<dbReference type="Gene3D" id="1.10.357.140">
    <property type="entry name" value="UbiA prenyltransferase"/>
    <property type="match status" value="1"/>
</dbReference>
<dbReference type="Pfam" id="PF01040">
    <property type="entry name" value="UbiA"/>
    <property type="match status" value="1"/>
</dbReference>